<dbReference type="InterPro" id="IPR008979">
    <property type="entry name" value="Galactose-bd-like_sf"/>
</dbReference>
<feature type="transmembrane region" description="Helical" evidence="2">
    <location>
        <begin position="286"/>
        <end position="304"/>
    </location>
</feature>
<dbReference type="Gene3D" id="2.60.120.260">
    <property type="entry name" value="Galactose-binding domain-like"/>
    <property type="match status" value="1"/>
</dbReference>
<evidence type="ECO:0000256" key="1">
    <source>
        <dbReference type="SAM" id="MobiDB-lite"/>
    </source>
</evidence>
<feature type="domain" description="Arabinofuranosyltransferase D third carbohydrate binding module" evidence="4">
    <location>
        <begin position="928"/>
        <end position="1058"/>
    </location>
</feature>
<feature type="transmembrane region" description="Helical" evidence="2">
    <location>
        <begin position="1375"/>
        <end position="1393"/>
    </location>
</feature>
<feature type="transmembrane region" description="Helical" evidence="2">
    <location>
        <begin position="359"/>
        <end position="379"/>
    </location>
</feature>
<feature type="transmembrane region" description="Helical" evidence="2">
    <location>
        <begin position="1344"/>
        <end position="1363"/>
    </location>
</feature>
<feature type="transmembrane region" description="Helical" evidence="2">
    <location>
        <begin position="92"/>
        <end position="112"/>
    </location>
</feature>
<dbReference type="InterPro" id="IPR056997">
    <property type="entry name" value="CBM_AftD"/>
</dbReference>
<accession>A0ABY4YTY2</accession>
<organism evidence="5 6">
    <name type="scientific">Ornithinimicrobium faecis</name>
    <dbReference type="NCBI Taxonomy" id="2934158"/>
    <lineage>
        <taxon>Bacteria</taxon>
        <taxon>Bacillati</taxon>
        <taxon>Actinomycetota</taxon>
        <taxon>Actinomycetes</taxon>
        <taxon>Micrococcales</taxon>
        <taxon>Ornithinimicrobiaceae</taxon>
        <taxon>Ornithinimicrobium</taxon>
    </lineage>
</organism>
<evidence type="ECO:0000313" key="6">
    <source>
        <dbReference type="Proteomes" id="UP001056455"/>
    </source>
</evidence>
<dbReference type="EMBL" id="CP099489">
    <property type="protein sequence ID" value="USQ80215.1"/>
    <property type="molecule type" value="Genomic_DNA"/>
</dbReference>
<evidence type="ECO:0000259" key="3">
    <source>
        <dbReference type="Pfam" id="PF11847"/>
    </source>
</evidence>
<reference evidence="5" key="1">
    <citation type="submission" date="2022-06" db="EMBL/GenBank/DDBJ databases">
        <title>Ornithinimicrobium HY1793.</title>
        <authorList>
            <person name="Huang Y."/>
        </authorList>
    </citation>
    <scope>NUCLEOTIDE SEQUENCE</scope>
    <source>
        <strain evidence="5">HY1793</strain>
    </source>
</reference>
<keyword evidence="6" id="KW-1185">Reference proteome</keyword>
<name>A0ABY4YTY2_9MICO</name>
<feature type="transmembrane region" description="Helical" evidence="2">
    <location>
        <begin position="211"/>
        <end position="231"/>
    </location>
</feature>
<feature type="region of interest" description="Disordered" evidence="1">
    <location>
        <begin position="1145"/>
        <end position="1193"/>
    </location>
</feature>
<dbReference type="SUPFAM" id="SSF49785">
    <property type="entry name" value="Galactose-binding domain-like"/>
    <property type="match status" value="2"/>
</dbReference>
<feature type="transmembrane region" description="Helical" evidence="2">
    <location>
        <begin position="174"/>
        <end position="199"/>
    </location>
</feature>
<dbReference type="Pfam" id="PF24607">
    <property type="entry name" value="CBM_AftD"/>
    <property type="match status" value="1"/>
</dbReference>
<keyword evidence="2" id="KW-0472">Membrane</keyword>
<feature type="transmembrane region" description="Helical" evidence="2">
    <location>
        <begin position="313"/>
        <end position="339"/>
    </location>
</feature>
<sequence length="1398" mass="146596">MRHGIWSARLLLGCLALTALMFRQAPGLVVPDTKLDLTVDPIGFLARSLHLWDPHGFLGQLQNQAYGYLLPVGPFHAVLLELGLPAWVVQRLWWSVVLCVAFLGTWRLIRALGMGTPWAAYAAAFAYALSPRMLSEVTITSVEVWPMALAPWVLLPLVSRAPLTWWSRIWRSAVAVALVGGINAVATGAVLVLPTLWFLTRRWTRETALALLGWLAAVTVAMAWWLVPLLVMGSHSPPFLDWIESAASTTLVAGPSEALRGTTHWLSYLVTSSGPSWPAGRQYVDSWLLIAGSLIIAIVGLVMLTRARTPHRLFLAVGVGTGLLLVSAGHTGALAGVLAEPVQHLLDGPLAALRNTHKFELVVRLPLVLLLASALTQTARWARRVEAHRVVVPFAAACVVVAVGAPAVASTLPRPGGYEQIAPHWVEAADWLDAQPGEGTVLVVPAASFAEFGWGATRDEPLQALLERPFAVRDAVPLGGAGSTRWLDEIQRRLGSGDGGPDLAQALARGGIGWVVVRNDLALSAQETPPIAPHQALVASDLERVAEFGPAVGPVGETDSHTVRQRTIAPTPSVQIYAVPDPTVARLAPLSDTMRLTGGPEDVPGLTGFASAYLLEDAASALGGDLEEVLAGAELGGTAVSDGYRRRAVDFGQAAENLSGMMTADQEMPPRAVNDYLLPGLGDPAVLTWAAPIASVTSSSSLSDTGSLRRTAAGHDPWRALDGMASTAWVSGGLGSPVGQWWQAEFTEPLDLETSLRVQVGSPDFSATVQSWQVVTDAGSETTAVRPGSRTQQLAVPEGPTTRLRIVVEAATGGPTAGVSLAEVDLPDVTPVSPSLQVRSTPGPVDVVSLRAQQLGRSACLMLGQRPFCAGLQSAALEEPAGLHRTIELDTAAAYAVSGQVLPLDGDELEELLREPGQVEVTASSRGVLAPYGRPDTVVDGDEGTGWVAGTVDSSPTLTLELPEERELSGLALSSDYFLPASRPHELLVSLDGGEPMDLTIGEEGTVTWDETTVSSVEVTFGASFTVTTADPLLPGSLRPLPVGVSEITLLGAEDLSVPDPDRLLDLSCGSGPEVSVDGESVQTRVTGTVREVLERSRLGWVPCGDTETVELSAGTNQVVASATDRWVPVDLTLARVGTDLRHGWVSREMTQPPVSPSSSSPASAGTPEDTADARDPASAWPPDTAGATSLALTRPSPASLEVALPQRPEDSLVVIAQNAGAGWSADLVSADGQRTALEPLVVDGWQQGWVVPAGAAGTLEGHFGPNDPYRLGLGVGFLALGALVAGGLWWRPGQPVRPLVAASPNSLERLGLVALFAVLFAGLWGLALALVAGLVMRFAGRRTATTVALVVGLLGAGLLAWLGPNPQGGTVADVAPQVIVLLTILLTLVGAARTDRP</sequence>
<evidence type="ECO:0000259" key="4">
    <source>
        <dbReference type="Pfam" id="PF24607"/>
    </source>
</evidence>
<dbReference type="InterPro" id="IPR021798">
    <property type="entry name" value="AftD_N"/>
</dbReference>
<evidence type="ECO:0000256" key="2">
    <source>
        <dbReference type="SAM" id="Phobius"/>
    </source>
</evidence>
<proteinExistence type="predicted"/>
<dbReference type="RefSeq" id="WP_252593591.1">
    <property type="nucleotide sequence ID" value="NZ_CP099489.1"/>
</dbReference>
<evidence type="ECO:0000313" key="5">
    <source>
        <dbReference type="EMBL" id="USQ80215.1"/>
    </source>
</evidence>
<dbReference type="Pfam" id="PF11847">
    <property type="entry name" value="GT-C_AftD"/>
    <property type="match status" value="1"/>
</dbReference>
<gene>
    <name evidence="5" type="ORF">NF556_00700</name>
</gene>
<keyword evidence="2" id="KW-1133">Transmembrane helix</keyword>
<protein>
    <submittedName>
        <fullName evidence="5">Alpha-(1-&gt;3)-arabinofuranosyltransferase</fullName>
    </submittedName>
</protein>
<feature type="domain" description="Alpha-(1-&gt;3)-arabinofuranosyltransferase N-terminal GT-C" evidence="3">
    <location>
        <begin position="17"/>
        <end position="667"/>
    </location>
</feature>
<feature type="transmembrane region" description="Helical" evidence="2">
    <location>
        <begin position="1311"/>
        <end position="1337"/>
    </location>
</feature>
<dbReference type="Proteomes" id="UP001056455">
    <property type="component" value="Chromosome"/>
</dbReference>
<keyword evidence="2" id="KW-0812">Transmembrane</keyword>